<feature type="region of interest" description="Disordered" evidence="1">
    <location>
        <begin position="1"/>
        <end position="78"/>
    </location>
</feature>
<protein>
    <submittedName>
        <fullName evidence="2">Uncharacterized protein</fullName>
    </submittedName>
</protein>
<sequence length="575" mass="64234">MNDFQSQHQPNNISDSFQGNTPDNSGFSSIPSYQHSSLQTQLFQNPHEQYHPSQLSNPIYPPSMQVPGLLPPSYGFNQQTHIQDNRYSLPQSLPINLAQKSPIINSAPSNQFLTPFSQQNTQLPNPLSTTSVIQNPTFQQPFNPMSSISVNHNPQNGHAQFLDPNASKQQSVQPVQFGVDIKSSGIPKLIALAEAPGGNIQLYEVTKLVILMVTNPSNMVINIPSIRRNDKSYDTPQGPKSGYVFYKNQADHISTLDQLFPGSDWRTQLIEPLPDVAKEKKPDLLWSGNLNYGGRNCSFYLYEYSDKSLTVFSPIDFSQSLKPWSGLKCPHVDSGKQNGYLAYKNSQDHMNYLKGLLPGVDFEALYKQSQPKVGGAPVSIKRDPIQIFEHEFMYNGSNFKIEIFEYSDVSIAVFTTPLFDFCDFRRTNNILHPNQGPREGVIIAKNNKADFDKLKGFIGKQDLESLFVMEPEKSDRGSMFGTKSSVLSGGNSISSSTITEMKPRSYEDIPIDTLVRILRSKINNLSALETKTLVGDEVMISGLSDEVDKQKELYTDATISIEIRVGDRSISIIKT</sequence>
<accession>A0A6C0BDA9</accession>
<dbReference type="EMBL" id="MN739123">
    <property type="protein sequence ID" value="QHS90030.1"/>
    <property type="molecule type" value="Genomic_DNA"/>
</dbReference>
<reference evidence="2" key="1">
    <citation type="journal article" date="2020" name="Nature">
        <title>Giant virus diversity and host interactions through global metagenomics.</title>
        <authorList>
            <person name="Schulz F."/>
            <person name="Roux S."/>
            <person name="Paez-Espino D."/>
            <person name="Jungbluth S."/>
            <person name="Walsh D.A."/>
            <person name="Denef V.J."/>
            <person name="McMahon K.D."/>
            <person name="Konstantinidis K.T."/>
            <person name="Eloe-Fadrosh E.A."/>
            <person name="Kyrpides N.C."/>
            <person name="Woyke T."/>
        </authorList>
    </citation>
    <scope>NUCLEOTIDE SEQUENCE</scope>
    <source>
        <strain evidence="2">GVMAG-M-3300010160-4</strain>
    </source>
</reference>
<feature type="compositionally biased region" description="Polar residues" evidence="1">
    <location>
        <begin position="1"/>
        <end position="57"/>
    </location>
</feature>
<evidence type="ECO:0000256" key="1">
    <source>
        <dbReference type="SAM" id="MobiDB-lite"/>
    </source>
</evidence>
<name>A0A6C0BDA9_9ZZZZ</name>
<organism evidence="2">
    <name type="scientific">viral metagenome</name>
    <dbReference type="NCBI Taxonomy" id="1070528"/>
    <lineage>
        <taxon>unclassified sequences</taxon>
        <taxon>metagenomes</taxon>
        <taxon>organismal metagenomes</taxon>
    </lineage>
</organism>
<evidence type="ECO:0000313" key="2">
    <source>
        <dbReference type="EMBL" id="QHS90030.1"/>
    </source>
</evidence>
<proteinExistence type="predicted"/>
<dbReference type="AlphaFoldDB" id="A0A6C0BDA9"/>